<evidence type="ECO:0000256" key="1">
    <source>
        <dbReference type="SAM" id="SignalP"/>
    </source>
</evidence>
<evidence type="ECO:0000313" key="2">
    <source>
        <dbReference type="EMBL" id="REG82906.1"/>
    </source>
</evidence>
<proteinExistence type="predicted"/>
<comment type="caution">
    <text evidence="2">The sequence shown here is derived from an EMBL/GenBank/DDBJ whole genome shotgun (WGS) entry which is preliminary data.</text>
</comment>
<dbReference type="Proteomes" id="UP000256542">
    <property type="component" value="Unassembled WGS sequence"/>
</dbReference>
<dbReference type="PROSITE" id="PS51257">
    <property type="entry name" value="PROKAR_LIPOPROTEIN"/>
    <property type="match status" value="1"/>
</dbReference>
<name>A0A3E0DJP7_9GAMM</name>
<reference evidence="2 3" key="1">
    <citation type="submission" date="2018-08" db="EMBL/GenBank/DDBJ databases">
        <title>Genomic Encyclopedia of Type Strains, Phase III (KMG-III): the genomes of soil and plant-associated and newly described type strains.</title>
        <authorList>
            <person name="Whitman W."/>
        </authorList>
    </citation>
    <scope>NUCLEOTIDE SEQUENCE [LARGE SCALE GENOMIC DNA]</scope>
    <source>
        <strain evidence="2 3">CECT 7375</strain>
    </source>
</reference>
<feature type="chain" id="PRO_5017628605" description="Lipoprotein" evidence="1">
    <location>
        <begin position="21"/>
        <end position="88"/>
    </location>
</feature>
<keyword evidence="3" id="KW-1185">Reference proteome</keyword>
<dbReference type="OrthoDB" id="6197258at2"/>
<organism evidence="2 3">
    <name type="scientific">Marinomonas pollencensis</name>
    <dbReference type="NCBI Taxonomy" id="491954"/>
    <lineage>
        <taxon>Bacteria</taxon>
        <taxon>Pseudomonadati</taxon>
        <taxon>Pseudomonadota</taxon>
        <taxon>Gammaproteobacteria</taxon>
        <taxon>Oceanospirillales</taxon>
        <taxon>Oceanospirillaceae</taxon>
        <taxon>Marinomonas</taxon>
    </lineage>
</organism>
<protein>
    <recommendedName>
        <fullName evidence="4">Lipoprotein</fullName>
    </recommendedName>
</protein>
<gene>
    <name evidence="2" type="ORF">DFP81_10780</name>
</gene>
<feature type="signal peptide" evidence="1">
    <location>
        <begin position="1"/>
        <end position="20"/>
    </location>
</feature>
<dbReference type="RefSeq" id="WP_115897913.1">
    <property type="nucleotide sequence ID" value="NZ_QUNG01000007.1"/>
</dbReference>
<accession>A0A3E0DJP7</accession>
<evidence type="ECO:0000313" key="3">
    <source>
        <dbReference type="Proteomes" id="UP000256542"/>
    </source>
</evidence>
<evidence type="ECO:0008006" key="4">
    <source>
        <dbReference type="Google" id="ProtNLM"/>
    </source>
</evidence>
<sequence length="88" mass="9650">MYKALLVTSAAILLTACSGANVTSQVRDFDATTPEKMMRCVTVETGDSDTNEELQAYDGWTMVYASEYTTDNKATTELTMCFEKAANL</sequence>
<dbReference type="AlphaFoldDB" id="A0A3E0DJP7"/>
<dbReference type="EMBL" id="QUNG01000007">
    <property type="protein sequence ID" value="REG82906.1"/>
    <property type="molecule type" value="Genomic_DNA"/>
</dbReference>
<keyword evidence="1" id="KW-0732">Signal</keyword>